<protein>
    <submittedName>
        <fullName evidence="2">D-ornithine 4,5-aminomutase S subunit</fullName>
    </submittedName>
</protein>
<dbReference type="Gene3D" id="1.10.8.1000">
    <property type="entry name" value="Ornithine 4,5 aminomutase S component, alpha subunit-like"/>
    <property type="match status" value="1"/>
</dbReference>
<dbReference type="GO" id="GO:0031419">
    <property type="term" value="F:cobalamin binding"/>
    <property type="evidence" value="ECO:0007669"/>
    <property type="project" value="InterPro"/>
</dbReference>
<organism evidence="2 3">
    <name type="scientific">Clostridium amylolyticum</name>
    <dbReference type="NCBI Taxonomy" id="1121298"/>
    <lineage>
        <taxon>Bacteria</taxon>
        <taxon>Bacillati</taxon>
        <taxon>Bacillota</taxon>
        <taxon>Clostridia</taxon>
        <taxon>Eubacteriales</taxon>
        <taxon>Clostridiaceae</taxon>
        <taxon>Clostridium</taxon>
    </lineage>
</organism>
<dbReference type="GO" id="GO:0003824">
    <property type="term" value="F:catalytic activity"/>
    <property type="evidence" value="ECO:0007669"/>
    <property type="project" value="InterPro"/>
</dbReference>
<proteinExistence type="predicted"/>
<gene>
    <name evidence="2" type="ORF">SAMN05444401_1270</name>
</gene>
<keyword evidence="3" id="KW-1185">Reference proteome</keyword>
<dbReference type="InterPro" id="IPR016176">
    <property type="entry name" value="Cbl-dep_enz_cat"/>
</dbReference>
<dbReference type="InterPro" id="IPR015130">
    <property type="entry name" value="Lys-AminoMut_A"/>
</dbReference>
<evidence type="ECO:0000313" key="3">
    <source>
        <dbReference type="Proteomes" id="UP000184080"/>
    </source>
</evidence>
<sequence length="119" mass="13614">MKRIDDFNKRRQHLANLSEEELFNRFWELTEKIVKPLVDIAYKNTSPAIERSVLLRMGFSSIEADNIVKYGLKWGLLGYGMGHAVLCLGENNKIDYKEAGSLLSIGQGWETVNRILRGN</sequence>
<dbReference type="SUPFAM" id="SSF51703">
    <property type="entry name" value="Cobalamin (vitamin B12)-dependent enzymes"/>
    <property type="match status" value="1"/>
</dbReference>
<reference evidence="2 3" key="1">
    <citation type="submission" date="2016-11" db="EMBL/GenBank/DDBJ databases">
        <authorList>
            <person name="Jaros S."/>
            <person name="Januszkiewicz K."/>
            <person name="Wedrychowicz H."/>
        </authorList>
    </citation>
    <scope>NUCLEOTIDE SEQUENCE [LARGE SCALE GENOMIC DNA]</scope>
    <source>
        <strain evidence="2 3">DSM 21864</strain>
    </source>
</reference>
<evidence type="ECO:0000259" key="1">
    <source>
        <dbReference type="Pfam" id="PF16552"/>
    </source>
</evidence>
<dbReference type="Proteomes" id="UP000184080">
    <property type="component" value="Unassembled WGS sequence"/>
</dbReference>
<dbReference type="RefSeq" id="WP_073004684.1">
    <property type="nucleotide sequence ID" value="NZ_FQZO01000001.1"/>
</dbReference>
<accession>A0A1M6CXF3</accession>
<dbReference type="Gene3D" id="6.10.250.2220">
    <property type="match status" value="1"/>
</dbReference>
<name>A0A1M6CXF3_9CLOT</name>
<dbReference type="AlphaFoldDB" id="A0A1M6CXF3"/>
<dbReference type="EMBL" id="FQZO01000001">
    <property type="protein sequence ID" value="SHI65659.1"/>
    <property type="molecule type" value="Genomic_DNA"/>
</dbReference>
<dbReference type="STRING" id="1121298.SAMN05444401_1270"/>
<feature type="domain" description="D-Lysine 5,6-aminomutase alpha subunit" evidence="1">
    <location>
        <begin position="2"/>
        <end position="115"/>
    </location>
</feature>
<dbReference type="OrthoDB" id="5147116at2"/>
<evidence type="ECO:0000313" key="2">
    <source>
        <dbReference type="EMBL" id="SHI65659.1"/>
    </source>
</evidence>
<dbReference type="Pfam" id="PF16552">
    <property type="entry name" value="OAM_alpha"/>
    <property type="match status" value="1"/>
</dbReference>